<accession>A0A3P8GK81</accession>
<proteinExistence type="predicted"/>
<protein>
    <submittedName>
        <fullName evidence="3">DUF3778 domain-containing protein</fullName>
    </submittedName>
</protein>
<name>A0A183GJF6_HELPZ</name>
<evidence type="ECO:0000313" key="2">
    <source>
        <dbReference type="Proteomes" id="UP000050761"/>
    </source>
</evidence>
<dbReference type="WBParaSite" id="HPBE_0002280501-mRNA-1">
    <property type="protein sequence ID" value="HPBE_0002280501-mRNA-1"/>
    <property type="gene ID" value="HPBE_0002280501"/>
</dbReference>
<reference evidence="3" key="2">
    <citation type="submission" date="2019-09" db="UniProtKB">
        <authorList>
            <consortium name="WormBaseParasite"/>
        </authorList>
    </citation>
    <scope>IDENTIFICATION</scope>
</reference>
<accession>A0A183GJF6</accession>
<keyword evidence="2" id="KW-1185">Reference proteome</keyword>
<dbReference type="EMBL" id="UZAH01034375">
    <property type="protein sequence ID" value="VDP34813.1"/>
    <property type="molecule type" value="Genomic_DNA"/>
</dbReference>
<evidence type="ECO:0000313" key="3">
    <source>
        <dbReference type="WBParaSite" id="HPBE_0002280501-mRNA-1"/>
    </source>
</evidence>
<dbReference type="AlphaFoldDB" id="A0A183GJF6"/>
<dbReference type="Proteomes" id="UP000050761">
    <property type="component" value="Unassembled WGS sequence"/>
</dbReference>
<reference evidence="1 2" key="1">
    <citation type="submission" date="2018-11" db="EMBL/GenBank/DDBJ databases">
        <authorList>
            <consortium name="Pathogen Informatics"/>
        </authorList>
    </citation>
    <scope>NUCLEOTIDE SEQUENCE [LARGE SCALE GENOMIC DNA]</scope>
</reference>
<gene>
    <name evidence="1" type="ORF">HPBE_LOCUS22806</name>
</gene>
<organism evidence="2 3">
    <name type="scientific">Heligmosomoides polygyrus</name>
    <name type="common">Parasitic roundworm</name>
    <dbReference type="NCBI Taxonomy" id="6339"/>
    <lineage>
        <taxon>Eukaryota</taxon>
        <taxon>Metazoa</taxon>
        <taxon>Ecdysozoa</taxon>
        <taxon>Nematoda</taxon>
        <taxon>Chromadorea</taxon>
        <taxon>Rhabditida</taxon>
        <taxon>Rhabditina</taxon>
        <taxon>Rhabditomorpha</taxon>
        <taxon>Strongyloidea</taxon>
        <taxon>Heligmosomidae</taxon>
        <taxon>Heligmosomoides</taxon>
    </lineage>
</organism>
<sequence length="126" mass="14349">MGFPCEFNQTKPRKGWLSAKSPRKEDRRTWFSLSFCLMRAAALAMCQYGSAGSQSRRRLSSSVDTQAAFEAWQRVTIGWVRVHVKMGICMQTFALEYIIICKPLAVHTRARVQQKKEAPTFACTPN</sequence>
<evidence type="ECO:0000313" key="1">
    <source>
        <dbReference type="EMBL" id="VDP34813.1"/>
    </source>
</evidence>